<protein>
    <recommendedName>
        <fullName evidence="4">F-box domain-containing protein</fullName>
    </recommendedName>
</protein>
<name>A0AAD7FY54_9AGAR</name>
<feature type="coiled-coil region" evidence="1">
    <location>
        <begin position="9"/>
        <end position="36"/>
    </location>
</feature>
<comment type="caution">
    <text evidence="2">The sequence shown here is derived from an EMBL/GenBank/DDBJ whole genome shotgun (WGS) entry which is preliminary data.</text>
</comment>
<dbReference type="AlphaFoldDB" id="A0AAD7FY54"/>
<sequence>MSAQLEAQIERISFDIERQKNLLKKLESKKSVLQRQLNAGRDPIARLPFEVSSEIFLQCLAPPFDKPQPHAHLVPTLLLNICHAWTDIALSTPALWASISIVFPRARGFENLLGLWFLRAGNHSLRVSLAGALDWLVAESIWRHAAQLENLAISFDAASRDDLLQEDSYDFLGDIPSELPELPRLRELEIVGREDIGCTGVSLHDLLHSAPNLVELRIHKVSFVEWYAEPPNLVLPYLRVFAYRGAFDPVHRLVLRPRAANTHV</sequence>
<dbReference type="Proteomes" id="UP001221142">
    <property type="component" value="Unassembled WGS sequence"/>
</dbReference>
<keyword evidence="1" id="KW-0175">Coiled coil</keyword>
<accession>A0AAD7FY54</accession>
<organism evidence="2 3">
    <name type="scientific">Roridomyces roridus</name>
    <dbReference type="NCBI Taxonomy" id="1738132"/>
    <lineage>
        <taxon>Eukaryota</taxon>
        <taxon>Fungi</taxon>
        <taxon>Dikarya</taxon>
        <taxon>Basidiomycota</taxon>
        <taxon>Agaricomycotina</taxon>
        <taxon>Agaricomycetes</taxon>
        <taxon>Agaricomycetidae</taxon>
        <taxon>Agaricales</taxon>
        <taxon>Marasmiineae</taxon>
        <taxon>Mycenaceae</taxon>
        <taxon>Roridomyces</taxon>
    </lineage>
</organism>
<proteinExistence type="predicted"/>
<dbReference type="EMBL" id="JARKIF010000001">
    <property type="protein sequence ID" value="KAJ7649946.1"/>
    <property type="molecule type" value="Genomic_DNA"/>
</dbReference>
<evidence type="ECO:0000256" key="1">
    <source>
        <dbReference type="SAM" id="Coils"/>
    </source>
</evidence>
<keyword evidence="3" id="KW-1185">Reference proteome</keyword>
<evidence type="ECO:0008006" key="4">
    <source>
        <dbReference type="Google" id="ProtNLM"/>
    </source>
</evidence>
<evidence type="ECO:0000313" key="3">
    <source>
        <dbReference type="Proteomes" id="UP001221142"/>
    </source>
</evidence>
<feature type="non-terminal residue" evidence="2">
    <location>
        <position position="264"/>
    </location>
</feature>
<gene>
    <name evidence="2" type="ORF">FB45DRAFT_997139</name>
</gene>
<reference evidence="2" key="1">
    <citation type="submission" date="2023-03" db="EMBL/GenBank/DDBJ databases">
        <title>Massive genome expansion in bonnet fungi (Mycena s.s.) driven by repeated elements and novel gene families across ecological guilds.</title>
        <authorList>
            <consortium name="Lawrence Berkeley National Laboratory"/>
            <person name="Harder C.B."/>
            <person name="Miyauchi S."/>
            <person name="Viragh M."/>
            <person name="Kuo A."/>
            <person name="Thoen E."/>
            <person name="Andreopoulos B."/>
            <person name="Lu D."/>
            <person name="Skrede I."/>
            <person name="Drula E."/>
            <person name="Henrissat B."/>
            <person name="Morin E."/>
            <person name="Kohler A."/>
            <person name="Barry K."/>
            <person name="LaButti K."/>
            <person name="Morin E."/>
            <person name="Salamov A."/>
            <person name="Lipzen A."/>
            <person name="Mereny Z."/>
            <person name="Hegedus B."/>
            <person name="Baldrian P."/>
            <person name="Stursova M."/>
            <person name="Weitz H."/>
            <person name="Taylor A."/>
            <person name="Grigoriev I.V."/>
            <person name="Nagy L.G."/>
            <person name="Martin F."/>
            <person name="Kauserud H."/>
        </authorList>
    </citation>
    <scope>NUCLEOTIDE SEQUENCE</scope>
    <source>
        <strain evidence="2">9284</strain>
    </source>
</reference>
<evidence type="ECO:0000313" key="2">
    <source>
        <dbReference type="EMBL" id="KAJ7649946.1"/>
    </source>
</evidence>